<keyword evidence="5" id="KW-0508">mRNA splicing</keyword>
<organism evidence="10 11">
    <name type="scientific">Skeletonema marinoi</name>
    <dbReference type="NCBI Taxonomy" id="267567"/>
    <lineage>
        <taxon>Eukaryota</taxon>
        <taxon>Sar</taxon>
        <taxon>Stramenopiles</taxon>
        <taxon>Ochrophyta</taxon>
        <taxon>Bacillariophyta</taxon>
        <taxon>Coscinodiscophyceae</taxon>
        <taxon>Thalassiosirophycidae</taxon>
        <taxon>Thalassiosirales</taxon>
        <taxon>Skeletonemataceae</taxon>
        <taxon>Skeletonema</taxon>
        <taxon>Skeletonema marinoi-dohrnii complex</taxon>
    </lineage>
</organism>
<evidence type="ECO:0000259" key="9">
    <source>
        <dbReference type="PROSITE" id="PS50102"/>
    </source>
</evidence>
<dbReference type="CDD" id="cd12240">
    <property type="entry name" value="RRM_NCBP2"/>
    <property type="match status" value="1"/>
</dbReference>
<evidence type="ECO:0000256" key="2">
    <source>
        <dbReference type="ARBA" id="ARBA00010725"/>
    </source>
</evidence>
<keyword evidence="3" id="KW-0507">mRNA processing</keyword>
<feature type="compositionally biased region" description="Basic and acidic residues" evidence="8">
    <location>
        <begin position="238"/>
        <end position="250"/>
    </location>
</feature>
<dbReference type="InterPro" id="IPR034148">
    <property type="entry name" value="NCBP2_RRM"/>
</dbReference>
<reference evidence="10" key="1">
    <citation type="submission" date="2023-06" db="EMBL/GenBank/DDBJ databases">
        <title>Survivors Of The Sea: Transcriptome response of Skeletonema marinoi to long-term dormancy.</title>
        <authorList>
            <person name="Pinder M.I.M."/>
            <person name="Kourtchenko O."/>
            <person name="Robertson E.K."/>
            <person name="Larsson T."/>
            <person name="Maumus F."/>
            <person name="Osuna-Cruz C.M."/>
            <person name="Vancaester E."/>
            <person name="Stenow R."/>
            <person name="Vandepoele K."/>
            <person name="Ploug H."/>
            <person name="Bruchert V."/>
            <person name="Godhe A."/>
            <person name="Topel M."/>
        </authorList>
    </citation>
    <scope>NUCLEOTIDE SEQUENCE</scope>
    <source>
        <strain evidence="10">R05AC</strain>
    </source>
</reference>
<dbReference type="InterPro" id="IPR000504">
    <property type="entry name" value="RRM_dom"/>
</dbReference>
<dbReference type="GO" id="GO:0005846">
    <property type="term" value="C:nuclear cap binding complex"/>
    <property type="evidence" value="ECO:0007669"/>
    <property type="project" value="InterPro"/>
</dbReference>
<feature type="compositionally biased region" description="Gly residues" evidence="8">
    <location>
        <begin position="260"/>
        <end position="275"/>
    </location>
</feature>
<comment type="caution">
    <text evidence="10">The sequence shown here is derived from an EMBL/GenBank/DDBJ whole genome shotgun (WGS) entry which is preliminary data.</text>
</comment>
<feature type="region of interest" description="Disordered" evidence="8">
    <location>
        <begin position="131"/>
        <end position="200"/>
    </location>
</feature>
<gene>
    <name evidence="10" type="ORF">QTG54_000330</name>
</gene>
<keyword evidence="4 7" id="KW-0694">RNA-binding</keyword>
<accession>A0AAD9DHW1</accession>
<sequence>MSPKIKLILPAPTCAPALLNANATEKKLYWDRSHYDSPESQLRALAYSSTLYVGNLAFSTRSFHLKRHFEQLGPVKEVQMGLDRFKKTPCGFAFVEFHHRIDALSAVSNLTGTKLDGRVIRVELDAGFKPGRQYGRGAGGGQVRDDRGGGSGRDRKRGRHDNVSSSTTAQQPPTWGARWQSPAQSGEGGKDKQNITLIVPKGATSRRARVNLDIDNSHKRFTVRLFCNEGGYQKIIGGDELRTRHQKTGEVEEESSPNSGEGGGKIVQHGCGGGSHSSDRGSSQPSITVHHHSSACTDNSDKKDNLFPAKISKKGKYGYEVEWADGATIIYSLLAIAKAAGGKPLESTHE</sequence>
<dbReference type="InterPro" id="IPR035979">
    <property type="entry name" value="RBD_domain_sf"/>
</dbReference>
<dbReference type="AlphaFoldDB" id="A0AAD9DHW1"/>
<name>A0AAD9DHW1_9STRA</name>
<dbReference type="GO" id="GO:0005634">
    <property type="term" value="C:nucleus"/>
    <property type="evidence" value="ECO:0007669"/>
    <property type="project" value="UniProtKB-SubCell"/>
</dbReference>
<dbReference type="PANTHER" id="PTHR18847:SF0">
    <property type="entry name" value="NUCLEAR CAP-BINDING PROTEIN SUBUNIT 2"/>
    <property type="match status" value="1"/>
</dbReference>
<evidence type="ECO:0000256" key="4">
    <source>
        <dbReference type="ARBA" id="ARBA00022884"/>
    </source>
</evidence>
<dbReference type="PANTHER" id="PTHR18847">
    <property type="entry name" value="20 KD NUCLEAR CAP BINDING PROTEIN"/>
    <property type="match status" value="1"/>
</dbReference>
<evidence type="ECO:0000256" key="1">
    <source>
        <dbReference type="ARBA" id="ARBA00004123"/>
    </source>
</evidence>
<feature type="domain" description="RRM" evidence="9">
    <location>
        <begin position="49"/>
        <end position="127"/>
    </location>
</feature>
<evidence type="ECO:0000256" key="8">
    <source>
        <dbReference type="SAM" id="MobiDB-lite"/>
    </source>
</evidence>
<dbReference type="InterPro" id="IPR012677">
    <property type="entry name" value="Nucleotide-bd_a/b_plait_sf"/>
</dbReference>
<evidence type="ECO:0000256" key="3">
    <source>
        <dbReference type="ARBA" id="ARBA00022664"/>
    </source>
</evidence>
<feature type="compositionally biased region" description="Polar residues" evidence="8">
    <location>
        <begin position="163"/>
        <end position="173"/>
    </location>
</feature>
<dbReference type="PROSITE" id="PS50102">
    <property type="entry name" value="RRM"/>
    <property type="match status" value="1"/>
</dbReference>
<dbReference type="Gene3D" id="3.30.70.330">
    <property type="match status" value="1"/>
</dbReference>
<dbReference type="GO" id="GO:0000339">
    <property type="term" value="F:RNA cap binding"/>
    <property type="evidence" value="ECO:0007669"/>
    <property type="project" value="InterPro"/>
</dbReference>
<evidence type="ECO:0000256" key="7">
    <source>
        <dbReference type="PROSITE-ProRule" id="PRU00176"/>
    </source>
</evidence>
<dbReference type="Pfam" id="PF00076">
    <property type="entry name" value="RRM_1"/>
    <property type="match status" value="1"/>
</dbReference>
<evidence type="ECO:0000313" key="11">
    <source>
        <dbReference type="Proteomes" id="UP001224775"/>
    </source>
</evidence>
<dbReference type="GO" id="GO:0045292">
    <property type="term" value="P:mRNA cis splicing, via spliceosome"/>
    <property type="evidence" value="ECO:0007669"/>
    <property type="project" value="InterPro"/>
</dbReference>
<proteinExistence type="inferred from homology"/>
<dbReference type="EMBL" id="JATAAI010000001">
    <property type="protein sequence ID" value="KAK1748391.1"/>
    <property type="molecule type" value="Genomic_DNA"/>
</dbReference>
<dbReference type="SUPFAM" id="SSF54928">
    <property type="entry name" value="RNA-binding domain, RBD"/>
    <property type="match status" value="1"/>
</dbReference>
<evidence type="ECO:0000313" key="10">
    <source>
        <dbReference type="EMBL" id="KAK1748391.1"/>
    </source>
</evidence>
<dbReference type="InterPro" id="IPR027157">
    <property type="entry name" value="NCBP2"/>
</dbReference>
<keyword evidence="11" id="KW-1185">Reference proteome</keyword>
<keyword evidence="6" id="KW-0539">Nucleus</keyword>
<feature type="region of interest" description="Disordered" evidence="8">
    <location>
        <begin position="238"/>
        <end position="305"/>
    </location>
</feature>
<comment type="subcellular location">
    <subcellularLocation>
        <location evidence="1">Nucleus</location>
    </subcellularLocation>
</comment>
<evidence type="ECO:0000256" key="6">
    <source>
        <dbReference type="ARBA" id="ARBA00023242"/>
    </source>
</evidence>
<comment type="similarity">
    <text evidence="2">Belongs to the RRM NCBP2 family.</text>
</comment>
<evidence type="ECO:0000256" key="5">
    <source>
        <dbReference type="ARBA" id="ARBA00023187"/>
    </source>
</evidence>
<dbReference type="Proteomes" id="UP001224775">
    <property type="component" value="Unassembled WGS sequence"/>
</dbReference>
<dbReference type="SMART" id="SM00360">
    <property type="entry name" value="RRM"/>
    <property type="match status" value="1"/>
</dbReference>
<protein>
    <submittedName>
        <fullName evidence="10">Nuclear cap-binding protein subunit 2</fullName>
    </submittedName>
</protein>